<dbReference type="Proteomes" id="UP000184073">
    <property type="component" value="Unassembled WGS sequence"/>
</dbReference>
<dbReference type="SUPFAM" id="SSF74853">
    <property type="entry name" value="Lamin A/C globular tail domain"/>
    <property type="match status" value="1"/>
</dbReference>
<protein>
    <recommendedName>
        <fullName evidence="3">LTD domain-containing protein</fullName>
    </recommendedName>
</protein>
<dbReference type="InterPro" id="IPR036415">
    <property type="entry name" value="Lamin_tail_dom_sf"/>
</dbReference>
<keyword evidence="2" id="KW-1185">Reference proteome</keyword>
<proteinExistence type="predicted"/>
<dbReference type="GeneID" id="63726306"/>
<dbReference type="InterPro" id="IPR019268">
    <property type="entry name" value="DUF2278"/>
</dbReference>
<organism evidence="1 2">
    <name type="scientific">Aspergillus versicolor CBS 583.65</name>
    <dbReference type="NCBI Taxonomy" id="1036611"/>
    <lineage>
        <taxon>Eukaryota</taxon>
        <taxon>Fungi</taxon>
        <taxon>Dikarya</taxon>
        <taxon>Ascomycota</taxon>
        <taxon>Pezizomycotina</taxon>
        <taxon>Eurotiomycetes</taxon>
        <taxon>Eurotiomycetidae</taxon>
        <taxon>Eurotiales</taxon>
        <taxon>Aspergillaceae</taxon>
        <taxon>Aspergillus</taxon>
        <taxon>Aspergillus subgen. Nidulantes</taxon>
    </lineage>
</organism>
<evidence type="ECO:0000313" key="2">
    <source>
        <dbReference type="Proteomes" id="UP000184073"/>
    </source>
</evidence>
<dbReference type="STRING" id="1036611.A0A1L9Q1S2"/>
<dbReference type="VEuPathDB" id="FungiDB:ASPVEDRAFT_33884"/>
<dbReference type="EMBL" id="KV878137">
    <property type="protein sequence ID" value="OJJ07681.1"/>
    <property type="molecule type" value="Genomic_DNA"/>
</dbReference>
<sequence length="350" mass="38855">MPVDNYGVWKGHPVDYILTDRQDYLNSPQFSLVFHDRGLKGAKRNDISVNGNNGTAGLFRAAINITSGDLHDSRLVYWVNHRLDQNPIVDELSRLKFGFTAQDSNDPQGLGLDYIRHSLFNSTNGRLLPHDIPGQFGDIIDVMVPSIKQAVEEDAEVYIFGSRSETGTEIHNIHMNQGNACKFRADDGVFKDGGLIFHFRSSGEWLGIFLAFASQAVHTNDQSGHAISGVGWSDILRPDIIEDAVVIQEAYVNPAGPDGRRKSVTLSNRTNRAVRLESWTIRNAAGDIQELPKGAALRPRIDRPFELEDWALSDRGDTILLLNEQGLRVDGVSYNLRQGTMKGGSIAFTR</sequence>
<evidence type="ECO:0008006" key="3">
    <source>
        <dbReference type="Google" id="ProtNLM"/>
    </source>
</evidence>
<evidence type="ECO:0000313" key="1">
    <source>
        <dbReference type="EMBL" id="OJJ07681.1"/>
    </source>
</evidence>
<dbReference type="OrthoDB" id="2580841at2759"/>
<dbReference type="AlphaFoldDB" id="A0A1L9Q1S2"/>
<accession>A0A1L9Q1S2</accession>
<dbReference type="RefSeq" id="XP_040673443.1">
    <property type="nucleotide sequence ID" value="XM_040810795.1"/>
</dbReference>
<reference evidence="2" key="1">
    <citation type="journal article" date="2017" name="Genome Biol.">
        <title>Comparative genomics reveals high biological diversity and specific adaptations in the industrially and medically important fungal genus Aspergillus.</title>
        <authorList>
            <person name="de Vries R.P."/>
            <person name="Riley R."/>
            <person name="Wiebenga A."/>
            <person name="Aguilar-Osorio G."/>
            <person name="Amillis S."/>
            <person name="Uchima C.A."/>
            <person name="Anderluh G."/>
            <person name="Asadollahi M."/>
            <person name="Askin M."/>
            <person name="Barry K."/>
            <person name="Battaglia E."/>
            <person name="Bayram O."/>
            <person name="Benocci T."/>
            <person name="Braus-Stromeyer S.A."/>
            <person name="Caldana C."/>
            <person name="Canovas D."/>
            <person name="Cerqueira G.C."/>
            <person name="Chen F."/>
            <person name="Chen W."/>
            <person name="Choi C."/>
            <person name="Clum A."/>
            <person name="Dos Santos R.A."/>
            <person name="Damasio A.R."/>
            <person name="Diallinas G."/>
            <person name="Emri T."/>
            <person name="Fekete E."/>
            <person name="Flipphi M."/>
            <person name="Freyberg S."/>
            <person name="Gallo A."/>
            <person name="Gournas C."/>
            <person name="Habgood R."/>
            <person name="Hainaut M."/>
            <person name="Harispe M.L."/>
            <person name="Henrissat B."/>
            <person name="Hilden K.S."/>
            <person name="Hope R."/>
            <person name="Hossain A."/>
            <person name="Karabika E."/>
            <person name="Karaffa L."/>
            <person name="Karanyi Z."/>
            <person name="Krasevec N."/>
            <person name="Kuo A."/>
            <person name="Kusch H."/>
            <person name="LaButti K."/>
            <person name="Lagendijk E.L."/>
            <person name="Lapidus A."/>
            <person name="Levasseur A."/>
            <person name="Lindquist E."/>
            <person name="Lipzen A."/>
            <person name="Logrieco A.F."/>
            <person name="MacCabe A."/>
            <person name="Maekelae M.R."/>
            <person name="Malavazi I."/>
            <person name="Melin P."/>
            <person name="Meyer V."/>
            <person name="Mielnichuk N."/>
            <person name="Miskei M."/>
            <person name="Molnar A.P."/>
            <person name="Mule G."/>
            <person name="Ngan C.Y."/>
            <person name="Orejas M."/>
            <person name="Orosz E."/>
            <person name="Ouedraogo J.P."/>
            <person name="Overkamp K.M."/>
            <person name="Park H.-S."/>
            <person name="Perrone G."/>
            <person name="Piumi F."/>
            <person name="Punt P.J."/>
            <person name="Ram A.F."/>
            <person name="Ramon A."/>
            <person name="Rauscher S."/>
            <person name="Record E."/>
            <person name="Riano-Pachon D.M."/>
            <person name="Robert V."/>
            <person name="Roehrig J."/>
            <person name="Ruller R."/>
            <person name="Salamov A."/>
            <person name="Salih N.S."/>
            <person name="Samson R.A."/>
            <person name="Sandor E."/>
            <person name="Sanguinetti M."/>
            <person name="Schuetze T."/>
            <person name="Sepcic K."/>
            <person name="Shelest E."/>
            <person name="Sherlock G."/>
            <person name="Sophianopoulou V."/>
            <person name="Squina F.M."/>
            <person name="Sun H."/>
            <person name="Susca A."/>
            <person name="Todd R.B."/>
            <person name="Tsang A."/>
            <person name="Unkles S.E."/>
            <person name="van de Wiele N."/>
            <person name="van Rossen-Uffink D."/>
            <person name="Oliveira J.V."/>
            <person name="Vesth T.C."/>
            <person name="Visser J."/>
            <person name="Yu J.-H."/>
            <person name="Zhou M."/>
            <person name="Andersen M.R."/>
            <person name="Archer D.B."/>
            <person name="Baker S.E."/>
            <person name="Benoit I."/>
            <person name="Brakhage A.A."/>
            <person name="Braus G.H."/>
            <person name="Fischer R."/>
            <person name="Frisvad J.C."/>
            <person name="Goldman G.H."/>
            <person name="Houbraken J."/>
            <person name="Oakley B."/>
            <person name="Pocsi I."/>
            <person name="Scazzocchio C."/>
            <person name="Seiboth B."/>
            <person name="vanKuyk P.A."/>
            <person name="Wortman J."/>
            <person name="Dyer P.S."/>
            <person name="Grigoriev I.V."/>
        </authorList>
    </citation>
    <scope>NUCLEOTIDE SEQUENCE [LARGE SCALE GENOMIC DNA]</scope>
    <source>
        <strain evidence="2">CBS 583.65</strain>
    </source>
</reference>
<name>A0A1L9Q1S2_ASPVE</name>
<dbReference type="Pfam" id="PF10042">
    <property type="entry name" value="DUF2278"/>
    <property type="match status" value="1"/>
</dbReference>
<gene>
    <name evidence="1" type="ORF">ASPVEDRAFT_33884</name>
</gene>